<dbReference type="GO" id="GO:0005829">
    <property type="term" value="C:cytosol"/>
    <property type="evidence" value="ECO:0007669"/>
    <property type="project" value="TreeGrafter"/>
</dbReference>
<evidence type="ECO:0000256" key="3">
    <source>
        <dbReference type="ARBA" id="ARBA00022598"/>
    </source>
</evidence>
<comment type="subcellular location">
    <subcellularLocation>
        <location evidence="10">Cytoplasm</location>
    </subcellularLocation>
</comment>
<evidence type="ECO:0000256" key="11">
    <source>
        <dbReference type="SAM" id="MobiDB-lite"/>
    </source>
</evidence>
<dbReference type="HAMAP" id="MF_02002">
    <property type="entry name" value="Ile_tRNA_synth_type1"/>
    <property type="match status" value="1"/>
</dbReference>
<feature type="binding site" evidence="10">
    <location>
        <position position="664"/>
    </location>
    <ligand>
        <name>ATP</name>
        <dbReference type="ChEBI" id="CHEBI:30616"/>
    </ligand>
</feature>
<comment type="caution">
    <text evidence="10">Lacks conserved residue(s) required for the propagation of feature annotation.</text>
</comment>
<evidence type="ECO:0000259" key="13">
    <source>
        <dbReference type="Pfam" id="PF08264"/>
    </source>
</evidence>
<dbReference type="PANTHER" id="PTHR42765">
    <property type="entry name" value="SOLEUCYL-TRNA SYNTHETASE"/>
    <property type="match status" value="1"/>
</dbReference>
<dbReference type="EC" id="6.1.1.5" evidence="10"/>
<feature type="binding site" evidence="10">
    <location>
        <position position="620"/>
    </location>
    <ligand>
        <name>L-isoleucyl-5'-AMP</name>
        <dbReference type="ChEBI" id="CHEBI:178002"/>
    </ligand>
</feature>
<dbReference type="FunFam" id="3.40.50.620:FF:000042">
    <property type="entry name" value="Isoleucine--tRNA ligase"/>
    <property type="match status" value="1"/>
</dbReference>
<keyword evidence="2 10" id="KW-0963">Cytoplasm</keyword>
<evidence type="ECO:0000259" key="12">
    <source>
        <dbReference type="Pfam" id="PF00133"/>
    </source>
</evidence>
<dbReference type="Gene3D" id="1.10.730.20">
    <property type="match status" value="2"/>
</dbReference>
<comment type="domain">
    <text evidence="10">IleRS has two distinct active sites: one for aminoacylation and one for editing. The misactivated valine is translocated from the active site to the editing site, which sterically excludes the correctly activated isoleucine. The single editing site contains two valyl binding pockets, one specific for each substrate (Val-AMP or Val-tRNA(Ile)).</text>
</comment>
<dbReference type="GO" id="GO:0000049">
    <property type="term" value="F:tRNA binding"/>
    <property type="evidence" value="ECO:0007669"/>
    <property type="project" value="InterPro"/>
</dbReference>
<keyword evidence="5 10" id="KW-0067">ATP-binding</keyword>
<dbReference type="Pfam" id="PF00133">
    <property type="entry name" value="tRNA-synt_1"/>
    <property type="match status" value="1"/>
</dbReference>
<feature type="domain" description="Aminoacyl-tRNA synthetase class Ia" evidence="12">
    <location>
        <begin position="38"/>
        <end position="699"/>
    </location>
</feature>
<evidence type="ECO:0000256" key="8">
    <source>
        <dbReference type="ARBA" id="ARBA00025217"/>
    </source>
</evidence>
<dbReference type="InterPro" id="IPR002301">
    <property type="entry name" value="Ile-tRNA-ligase"/>
</dbReference>
<evidence type="ECO:0000313" key="14">
    <source>
        <dbReference type="EMBL" id="QGZ94294.1"/>
    </source>
</evidence>
<dbReference type="GO" id="GO:0002161">
    <property type="term" value="F:aminoacyl-tRNA deacylase activity"/>
    <property type="evidence" value="ECO:0007669"/>
    <property type="project" value="InterPro"/>
</dbReference>
<organism evidence="14 15">
    <name type="scientific">Terricaulis silvestris</name>
    <dbReference type="NCBI Taxonomy" id="2686094"/>
    <lineage>
        <taxon>Bacteria</taxon>
        <taxon>Pseudomonadati</taxon>
        <taxon>Pseudomonadota</taxon>
        <taxon>Alphaproteobacteria</taxon>
        <taxon>Caulobacterales</taxon>
        <taxon>Caulobacteraceae</taxon>
        <taxon>Terricaulis</taxon>
    </lineage>
</organism>
<dbReference type="EMBL" id="CP047045">
    <property type="protein sequence ID" value="QGZ94294.1"/>
    <property type="molecule type" value="Genomic_DNA"/>
</dbReference>
<evidence type="ECO:0000313" key="15">
    <source>
        <dbReference type="Proteomes" id="UP000431269"/>
    </source>
</evidence>
<dbReference type="CDD" id="cd07960">
    <property type="entry name" value="Anticodon_Ia_Ile_BEm"/>
    <property type="match status" value="1"/>
</dbReference>
<dbReference type="PANTHER" id="PTHR42765:SF1">
    <property type="entry name" value="ISOLEUCINE--TRNA LIGASE, MITOCHONDRIAL"/>
    <property type="match status" value="1"/>
</dbReference>
<dbReference type="SUPFAM" id="SSF50677">
    <property type="entry name" value="ValRS/IleRS/LeuRS editing domain"/>
    <property type="match status" value="1"/>
</dbReference>
<comment type="subunit">
    <text evidence="10">Monomer.</text>
</comment>
<feature type="region of interest" description="Disordered" evidence="11">
    <location>
        <begin position="747"/>
        <end position="776"/>
    </location>
</feature>
<evidence type="ECO:0000256" key="1">
    <source>
        <dbReference type="ARBA" id="ARBA00006887"/>
    </source>
</evidence>
<comment type="catalytic activity">
    <reaction evidence="9 10">
        <text>tRNA(Ile) + L-isoleucine + ATP = L-isoleucyl-tRNA(Ile) + AMP + diphosphate</text>
        <dbReference type="Rhea" id="RHEA:11060"/>
        <dbReference type="Rhea" id="RHEA-COMP:9666"/>
        <dbReference type="Rhea" id="RHEA-COMP:9695"/>
        <dbReference type="ChEBI" id="CHEBI:30616"/>
        <dbReference type="ChEBI" id="CHEBI:33019"/>
        <dbReference type="ChEBI" id="CHEBI:58045"/>
        <dbReference type="ChEBI" id="CHEBI:78442"/>
        <dbReference type="ChEBI" id="CHEBI:78528"/>
        <dbReference type="ChEBI" id="CHEBI:456215"/>
        <dbReference type="EC" id="6.1.1.5"/>
    </reaction>
</comment>
<dbReference type="NCBIfam" id="TIGR00392">
    <property type="entry name" value="ileS"/>
    <property type="match status" value="1"/>
</dbReference>
<dbReference type="InterPro" id="IPR023585">
    <property type="entry name" value="Ile-tRNA-ligase_type1"/>
</dbReference>
<evidence type="ECO:0000256" key="4">
    <source>
        <dbReference type="ARBA" id="ARBA00022741"/>
    </source>
</evidence>
<dbReference type="GO" id="GO:0004822">
    <property type="term" value="F:isoleucine-tRNA ligase activity"/>
    <property type="evidence" value="ECO:0007669"/>
    <property type="project" value="UniProtKB-UniRule"/>
</dbReference>
<dbReference type="GO" id="GO:0005524">
    <property type="term" value="F:ATP binding"/>
    <property type="evidence" value="ECO:0007669"/>
    <property type="project" value="UniProtKB-UniRule"/>
</dbReference>
<evidence type="ECO:0000256" key="2">
    <source>
        <dbReference type="ARBA" id="ARBA00022490"/>
    </source>
</evidence>
<dbReference type="RefSeq" id="WP_158765246.1">
    <property type="nucleotide sequence ID" value="NZ_CP047045.1"/>
</dbReference>
<dbReference type="Pfam" id="PF08264">
    <property type="entry name" value="Anticodon_1"/>
    <property type="match status" value="1"/>
</dbReference>
<dbReference type="Gene3D" id="3.90.740.10">
    <property type="entry name" value="Valyl/Leucyl/Isoleucyl-tRNA synthetase, editing domain"/>
    <property type="match status" value="1"/>
</dbReference>
<dbReference type="PRINTS" id="PR00984">
    <property type="entry name" value="TRNASYNTHILE"/>
</dbReference>
<evidence type="ECO:0000256" key="7">
    <source>
        <dbReference type="ARBA" id="ARBA00023146"/>
    </source>
</evidence>
<evidence type="ECO:0000256" key="6">
    <source>
        <dbReference type="ARBA" id="ARBA00022917"/>
    </source>
</evidence>
<dbReference type="InterPro" id="IPR050081">
    <property type="entry name" value="Ile-tRNA_ligase"/>
</dbReference>
<keyword evidence="3 10" id="KW-0436">Ligase</keyword>
<gene>
    <name evidence="10 14" type="primary">ileS</name>
    <name evidence="14" type="ORF">DSM104635_01110</name>
</gene>
<feature type="short sequence motif" description="'KMSKS' region" evidence="10">
    <location>
        <begin position="661"/>
        <end position="665"/>
    </location>
</feature>
<dbReference type="InterPro" id="IPR009008">
    <property type="entry name" value="Val/Leu/Ile-tRNA-synth_edit"/>
</dbReference>
<dbReference type="Gene3D" id="3.40.50.620">
    <property type="entry name" value="HUPs"/>
    <property type="match status" value="2"/>
</dbReference>
<dbReference type="InterPro" id="IPR002300">
    <property type="entry name" value="aa-tRNA-synth_Ia"/>
</dbReference>
<dbReference type="SUPFAM" id="SSF52374">
    <property type="entry name" value="Nucleotidylyl transferase"/>
    <property type="match status" value="1"/>
</dbReference>
<dbReference type="PROSITE" id="PS00178">
    <property type="entry name" value="AA_TRNA_LIGASE_I"/>
    <property type="match status" value="1"/>
</dbReference>
<name>A0A6I6MMX4_9CAUL</name>
<dbReference type="Proteomes" id="UP000431269">
    <property type="component" value="Chromosome"/>
</dbReference>
<dbReference type="InterPro" id="IPR033708">
    <property type="entry name" value="Anticodon_Ile_BEm"/>
</dbReference>
<dbReference type="InterPro" id="IPR009080">
    <property type="entry name" value="tRNAsynth_Ia_anticodon-bd"/>
</dbReference>
<feature type="short sequence motif" description="'HIGH' region" evidence="10">
    <location>
        <begin position="68"/>
        <end position="78"/>
    </location>
</feature>
<accession>A0A6I6MMX4</accession>
<evidence type="ECO:0000256" key="9">
    <source>
        <dbReference type="ARBA" id="ARBA00048359"/>
    </source>
</evidence>
<dbReference type="KEGG" id="tsv:DSM104635_01110"/>
<feature type="domain" description="Methionyl/Valyl/Leucyl/Isoleucyl-tRNA synthetase anticodon-binding" evidence="13">
    <location>
        <begin position="785"/>
        <end position="934"/>
    </location>
</feature>
<dbReference type="InterPro" id="IPR013155">
    <property type="entry name" value="M/V/L/I-tRNA-synth_anticd-bd"/>
</dbReference>
<sequence length="1033" mass="115784">MADEPKERVLGRDYRETLFLPDTPFPMKAGLAQREPERLKYWAEVDLYSRLREASRTRPKFVFHDGPPYANGAIHIGHAENKILKDLAVRTRQMAGFDCDFVPGWDCHGLPIEWKVEEDFRKAGRKKQDVPAVEFRKACRAYADKWIPLQREEFIRLGIEADWQHYYTTMSFEAEAAIAAEFLRVVRTGLVYRGSKPVMWSPVERTSLAEAEVEYQEKTSPTIWVKFPLREVDESYRKLIGTDVVIWTTTPWTIPGNRAISYSPSINYGLYRVDEIEKDLPFAPWVAVGEQFILADARAEETLKAAKVASFSRVQDIDISKLFACDHPLVEWQGTADKGGEYAFRVPLLAGDHVTDDAGTGFVHTAPSHGADDFEIWVKNFGQEGIPFTVDGEGRFTKEAPGFEGLEIIQLEGKNLGKDGPANKAVMDALIEVGALLARGQLKHSYPHSWRSKAPLIFRNTPQWFIAMDKPFRDGKSLRDIALSEIDRVDWGQKRTGDQSGYNRIRGMIADRPDWLISRQRAWGVPLAIFVSKGDGAILQDDEVDARITAAMKQGGADVWWVTPAQEFLGNKYKAEDFDKIEDILDVWFDSGSTHAFVVGNPDAPTRASFKNPVSTLYLEGSDQHRGWFHSSLLESCATRGRAPYDEVVTHGFAMDEEGKKMSKSIGNTVEPQKIAKENGIEILRLLIAGAEYGDDLRLGKTMLDQSTEMYRKLRNTLRYLLGALNGFEDSERVSFTSPLVGEVAAKRSEGGRADAQAPERLNAPHPPAPAPRGGGGEEALPLLERWLLHRLWQLDQVVRKGYETYQFRAALSAIVEFCNVDLSAFYVDVRKDALYCDPKSSARRRACRSALDEVFSRLTVWLAPILPFTAEEAWLARFPDDVSVHLRTFPETPAAWEDDFAGEEVARLREARAVVTGALEVARRDKLIGSALEAAPRVWVADDALRASLQAVEFAELCITSGVTLEAGEGPAEAFRLAETPGVAVLVEKAPGVKCARSWKYFDPQTAYRKYPDITPRDADAVAEWDSAHGRS</sequence>
<keyword evidence="7 10" id="KW-0030">Aminoacyl-tRNA synthetase</keyword>
<comment type="similarity">
    <text evidence="1 10">Belongs to the class-I aminoacyl-tRNA synthetase family. IleS type 1 subfamily.</text>
</comment>
<dbReference type="AlphaFoldDB" id="A0A6I6MMX4"/>
<evidence type="ECO:0000256" key="10">
    <source>
        <dbReference type="HAMAP-Rule" id="MF_02002"/>
    </source>
</evidence>
<comment type="function">
    <text evidence="8 10">Catalyzes the attachment of isoleucine to tRNA(Ile). As IleRS can inadvertently accommodate and process structurally similar amino acids such as valine, to avoid such errors it has two additional distinct tRNA(Ile)-dependent editing activities. One activity is designated as 'pretransfer' editing and involves the hydrolysis of activated Val-AMP. The other activity is designated 'posttransfer' editing and involves deacylation of mischarged Val-tRNA(Ile).</text>
</comment>
<protein>
    <recommendedName>
        <fullName evidence="10">Isoleucine--tRNA ligase</fullName>
        <ecNumber evidence="10">6.1.1.5</ecNumber>
    </recommendedName>
    <alternativeName>
        <fullName evidence="10">Isoleucyl-tRNA synthetase</fullName>
        <shortName evidence="10">IleRS</shortName>
    </alternativeName>
</protein>
<reference evidence="15" key="1">
    <citation type="submission" date="2019-12" db="EMBL/GenBank/DDBJ databases">
        <title>Complete genome of Terracaulis silvestris 0127_4.</title>
        <authorList>
            <person name="Vieira S."/>
            <person name="Riedel T."/>
            <person name="Sproer C."/>
            <person name="Pascual J."/>
            <person name="Boedeker C."/>
            <person name="Overmann J."/>
        </authorList>
    </citation>
    <scope>NUCLEOTIDE SEQUENCE [LARGE SCALE GENOMIC DNA]</scope>
    <source>
        <strain evidence="15">0127_4</strain>
    </source>
</reference>
<keyword evidence="6 10" id="KW-0648">Protein biosynthesis</keyword>
<dbReference type="GO" id="GO:0006428">
    <property type="term" value="P:isoleucyl-tRNA aminoacylation"/>
    <property type="evidence" value="ECO:0007669"/>
    <property type="project" value="UniProtKB-UniRule"/>
</dbReference>
<dbReference type="InterPro" id="IPR014729">
    <property type="entry name" value="Rossmann-like_a/b/a_fold"/>
</dbReference>
<dbReference type="InterPro" id="IPR001412">
    <property type="entry name" value="aa-tRNA-synth_I_CS"/>
</dbReference>
<dbReference type="SUPFAM" id="SSF47323">
    <property type="entry name" value="Anticodon-binding domain of a subclass of class I aminoacyl-tRNA synthetases"/>
    <property type="match status" value="1"/>
</dbReference>
<keyword evidence="4 10" id="KW-0547">Nucleotide-binding</keyword>
<evidence type="ECO:0000256" key="5">
    <source>
        <dbReference type="ARBA" id="ARBA00022840"/>
    </source>
</evidence>
<proteinExistence type="inferred from homology"/>
<dbReference type="Gene3D" id="1.10.10.830">
    <property type="entry name" value="Ile-tRNA synthetase CP2 domain-like"/>
    <property type="match status" value="1"/>
</dbReference>
<keyword evidence="15" id="KW-1185">Reference proteome</keyword>